<evidence type="ECO:0000313" key="2">
    <source>
        <dbReference type="EMBL" id="OBS09155.1"/>
    </source>
</evidence>
<dbReference type="GO" id="GO:0045454">
    <property type="term" value="P:cell redox homeostasis"/>
    <property type="evidence" value="ECO:0007669"/>
    <property type="project" value="TreeGrafter"/>
</dbReference>
<dbReference type="Pfam" id="PF00085">
    <property type="entry name" value="Thioredoxin"/>
    <property type="match status" value="1"/>
</dbReference>
<dbReference type="Proteomes" id="UP000029273">
    <property type="component" value="Unassembled WGS sequence"/>
</dbReference>
<proteinExistence type="predicted"/>
<dbReference type="SUPFAM" id="SSF52833">
    <property type="entry name" value="Thioredoxin-like"/>
    <property type="match status" value="1"/>
</dbReference>
<dbReference type="CDD" id="cd02947">
    <property type="entry name" value="TRX_family"/>
    <property type="match status" value="1"/>
</dbReference>
<dbReference type="PANTHER" id="PTHR43601">
    <property type="entry name" value="THIOREDOXIN, MITOCHONDRIAL"/>
    <property type="match status" value="1"/>
</dbReference>
<evidence type="ECO:0000313" key="3">
    <source>
        <dbReference type="Proteomes" id="UP000029273"/>
    </source>
</evidence>
<reference evidence="2 3" key="1">
    <citation type="journal article" date="2014" name="Genome Announc.">
        <title>Draft Genome Sequence of the Iron-Oxidizing, Acidophilic, and Halotolerant 'Thiobacillus prosperus' Type Strain DSM 5130.</title>
        <authorList>
            <person name="Ossandon F.J."/>
            <person name="Cardenas J.P."/>
            <person name="Corbett M."/>
            <person name="Quatrini R."/>
            <person name="Holmes D.S."/>
            <person name="Watkin E."/>
        </authorList>
    </citation>
    <scope>NUCLEOTIDE SEQUENCE [LARGE SCALE GENOMIC DNA]</scope>
    <source>
        <strain evidence="2 3">DSM 5130</strain>
    </source>
</reference>
<accession>A0A1A6C3N3</accession>
<sequence>MSLASYLIPTVIVGYLAWQWRPLLRARRQRGRTVAGLERLFPGHVPDKAAVYFWSRHCVMCHGMTPVIRRLGEERGDVACVDAEQEIELARSLGVMATPSLVLIRRGRIARVVVGAQSEPRIRRLLDETFPETADTGV</sequence>
<dbReference type="Gene3D" id="3.40.30.10">
    <property type="entry name" value="Glutaredoxin"/>
    <property type="match status" value="1"/>
</dbReference>
<protein>
    <submittedName>
        <fullName evidence="2">Thiol reductase thioredoxin</fullName>
    </submittedName>
</protein>
<dbReference type="AlphaFoldDB" id="A0A1A6C3N3"/>
<comment type="caution">
    <text evidence="2">The sequence shown here is derived from an EMBL/GenBank/DDBJ whole genome shotgun (WGS) entry which is preliminary data.</text>
</comment>
<feature type="domain" description="Thioredoxin" evidence="1">
    <location>
        <begin position="49"/>
        <end position="127"/>
    </location>
</feature>
<dbReference type="STRING" id="160660.BJI67_13720"/>
<dbReference type="EMBL" id="JQSG02000003">
    <property type="protein sequence ID" value="OBS09155.1"/>
    <property type="molecule type" value="Genomic_DNA"/>
</dbReference>
<organism evidence="2 3">
    <name type="scientific">Acidihalobacter prosperus</name>
    <dbReference type="NCBI Taxonomy" id="160660"/>
    <lineage>
        <taxon>Bacteria</taxon>
        <taxon>Pseudomonadati</taxon>
        <taxon>Pseudomonadota</taxon>
        <taxon>Gammaproteobacteria</taxon>
        <taxon>Chromatiales</taxon>
        <taxon>Ectothiorhodospiraceae</taxon>
        <taxon>Acidihalobacter</taxon>
    </lineage>
</organism>
<evidence type="ECO:0000259" key="1">
    <source>
        <dbReference type="Pfam" id="PF00085"/>
    </source>
</evidence>
<dbReference type="PANTHER" id="PTHR43601:SF3">
    <property type="entry name" value="THIOREDOXIN, MITOCHONDRIAL"/>
    <property type="match status" value="1"/>
</dbReference>
<dbReference type="InterPro" id="IPR036249">
    <property type="entry name" value="Thioredoxin-like_sf"/>
</dbReference>
<dbReference type="InterPro" id="IPR013766">
    <property type="entry name" value="Thioredoxin_domain"/>
</dbReference>
<dbReference type="RefSeq" id="WP_052064245.1">
    <property type="nucleotide sequence ID" value="NZ_JQSG02000003.1"/>
</dbReference>
<dbReference type="OrthoDB" id="5784238at2"/>
<gene>
    <name evidence="2" type="ORF">Thpro_021483</name>
</gene>
<name>A0A1A6C3N3_9GAMM</name>
<keyword evidence="3" id="KW-1185">Reference proteome</keyword>